<proteinExistence type="predicted"/>
<gene>
    <name evidence="1" type="ORF">SAMN05216276_100352</name>
</gene>
<evidence type="ECO:0000313" key="1">
    <source>
        <dbReference type="EMBL" id="SNS04467.1"/>
    </source>
</evidence>
<keyword evidence="2" id="KW-1185">Reference proteome</keyword>
<dbReference type="EMBL" id="FZOD01000003">
    <property type="protein sequence ID" value="SNS04467.1"/>
    <property type="molecule type" value="Genomic_DNA"/>
</dbReference>
<dbReference type="Gene3D" id="3.40.190.80">
    <property type="match status" value="1"/>
</dbReference>
<reference evidence="1 2" key="1">
    <citation type="submission" date="2017-06" db="EMBL/GenBank/DDBJ databases">
        <authorList>
            <person name="Kim H.J."/>
            <person name="Triplett B.A."/>
        </authorList>
    </citation>
    <scope>NUCLEOTIDE SEQUENCE [LARGE SCALE GENOMIC DNA]</scope>
    <source>
        <strain evidence="1 2">CGMCC 4.2132</strain>
    </source>
</reference>
<protein>
    <submittedName>
        <fullName evidence="1">Histidinol-phosphatase</fullName>
    </submittedName>
</protein>
<sequence length="99" mass="10407">MPPVESLPAARRDLIEGLASAARPREWEWAHAALLVAAGELDLAVQVGGKVWDYAPLSLIVEEAGGRFGGVGGEGHPVEGTALFSRSEDLHRAALALLL</sequence>
<dbReference type="InterPro" id="IPR000760">
    <property type="entry name" value="Inositol_monophosphatase-like"/>
</dbReference>
<dbReference type="Pfam" id="PF00459">
    <property type="entry name" value="Inositol_P"/>
    <property type="match status" value="1"/>
</dbReference>
<dbReference type="SUPFAM" id="SSF56655">
    <property type="entry name" value="Carbohydrate phosphatase"/>
    <property type="match status" value="1"/>
</dbReference>
<accession>A0A239B945</accession>
<dbReference type="AlphaFoldDB" id="A0A239B945"/>
<evidence type="ECO:0000313" key="2">
    <source>
        <dbReference type="Proteomes" id="UP000198282"/>
    </source>
</evidence>
<dbReference type="Proteomes" id="UP000198282">
    <property type="component" value="Unassembled WGS sequence"/>
</dbReference>
<dbReference type="RefSeq" id="WP_218825114.1">
    <property type="nucleotide sequence ID" value="NZ_FZOD01000003.1"/>
</dbReference>
<organism evidence="1 2">
    <name type="scientific">Streptosporangium subroseum</name>
    <dbReference type="NCBI Taxonomy" id="106412"/>
    <lineage>
        <taxon>Bacteria</taxon>
        <taxon>Bacillati</taxon>
        <taxon>Actinomycetota</taxon>
        <taxon>Actinomycetes</taxon>
        <taxon>Streptosporangiales</taxon>
        <taxon>Streptosporangiaceae</taxon>
        <taxon>Streptosporangium</taxon>
    </lineage>
</organism>
<name>A0A239B945_9ACTN</name>